<organism evidence="2">
    <name type="scientific">marine sediment metagenome</name>
    <dbReference type="NCBI Taxonomy" id="412755"/>
    <lineage>
        <taxon>unclassified sequences</taxon>
        <taxon>metagenomes</taxon>
        <taxon>ecological metagenomes</taxon>
    </lineage>
</organism>
<reference evidence="2" key="1">
    <citation type="journal article" date="2015" name="Nature">
        <title>Complex archaea that bridge the gap between prokaryotes and eukaryotes.</title>
        <authorList>
            <person name="Spang A."/>
            <person name="Saw J.H."/>
            <person name="Jorgensen S.L."/>
            <person name="Zaremba-Niedzwiedzka K."/>
            <person name="Martijn J."/>
            <person name="Lind A.E."/>
            <person name="van Eijk R."/>
            <person name="Schleper C."/>
            <person name="Guy L."/>
            <person name="Ettema T.J."/>
        </authorList>
    </citation>
    <scope>NUCLEOTIDE SEQUENCE</scope>
</reference>
<evidence type="ECO:0000313" key="2">
    <source>
        <dbReference type="EMBL" id="KKM17281.1"/>
    </source>
</evidence>
<proteinExistence type="predicted"/>
<dbReference type="PANTHER" id="PTHR35458">
    <property type="entry name" value="SLR0755 PROTEIN"/>
    <property type="match status" value="1"/>
</dbReference>
<dbReference type="PANTHER" id="PTHR35458:SF8">
    <property type="entry name" value="SLR0650 PROTEIN"/>
    <property type="match status" value="1"/>
</dbReference>
<dbReference type="Gene3D" id="3.40.50.1010">
    <property type="entry name" value="5'-nuclease"/>
    <property type="match status" value="1"/>
</dbReference>
<name>A0A0F9HPQ6_9ZZZZ</name>
<sequence>MEKIKSKLRTGIFLDLANIGKEAEKKHKNCIIDYKKLREKMALNYTLKSAYAFVGVSHPMKLGNIMFIKYLEEVAGFMPLQSPLAKKHGGGLKQEETDMFMSEYIDSMAADFDVIIIGSGDIHFIILIKMLLSMYKIVIVWSWKNSLAPSIRDIVGDDYVNYIDDIWEDIKKKKGAY</sequence>
<dbReference type="InterPro" id="IPR021139">
    <property type="entry name" value="NYN"/>
</dbReference>
<protein>
    <recommendedName>
        <fullName evidence="1">NYN domain-containing protein</fullName>
    </recommendedName>
</protein>
<gene>
    <name evidence="2" type="ORF">LCGC14_1677320</name>
</gene>
<dbReference type="EMBL" id="LAZR01014491">
    <property type="protein sequence ID" value="KKM17281.1"/>
    <property type="molecule type" value="Genomic_DNA"/>
</dbReference>
<dbReference type="GO" id="GO:0004540">
    <property type="term" value="F:RNA nuclease activity"/>
    <property type="evidence" value="ECO:0007669"/>
    <property type="project" value="InterPro"/>
</dbReference>
<dbReference type="InterPro" id="IPR047140">
    <property type="entry name" value="LabA"/>
</dbReference>
<comment type="caution">
    <text evidence="2">The sequence shown here is derived from an EMBL/GenBank/DDBJ whole genome shotgun (WGS) entry which is preliminary data.</text>
</comment>
<dbReference type="Pfam" id="PF01936">
    <property type="entry name" value="NYN"/>
    <property type="match status" value="1"/>
</dbReference>
<evidence type="ECO:0000259" key="1">
    <source>
        <dbReference type="Pfam" id="PF01936"/>
    </source>
</evidence>
<feature type="domain" description="NYN" evidence="1">
    <location>
        <begin position="9"/>
        <end position="145"/>
    </location>
</feature>
<dbReference type="AlphaFoldDB" id="A0A0F9HPQ6"/>
<accession>A0A0F9HPQ6</accession>